<accession>A0ABR7UGX9</accession>
<gene>
    <name evidence="3" type="ORF">HA482_33830</name>
</gene>
<dbReference type="Proteomes" id="UP000639516">
    <property type="component" value="Unassembled WGS sequence"/>
</dbReference>
<dbReference type="RefSeq" id="WP_188106842.1">
    <property type="nucleotide sequence ID" value="NZ_JAANIH010000064.1"/>
</dbReference>
<dbReference type="InterPro" id="IPR056362">
    <property type="entry name" value="AtuA-like_ferredoxin_dom"/>
</dbReference>
<name>A0ABR7UGX9_9BRAD</name>
<keyword evidence="4" id="KW-1185">Reference proteome</keyword>
<evidence type="ECO:0000259" key="1">
    <source>
        <dbReference type="Pfam" id="PF07287"/>
    </source>
</evidence>
<evidence type="ECO:0000313" key="4">
    <source>
        <dbReference type="Proteomes" id="UP000639516"/>
    </source>
</evidence>
<feature type="domain" description="Acyclic terpene utilisation N-terminal" evidence="1">
    <location>
        <begin position="9"/>
        <end position="448"/>
    </location>
</feature>
<dbReference type="Pfam" id="PF23544">
    <property type="entry name" value="AtuA_ferredoxin"/>
    <property type="match status" value="1"/>
</dbReference>
<feature type="domain" description="AtuA-like ferredoxin-fold" evidence="2">
    <location>
        <begin position="487"/>
        <end position="585"/>
    </location>
</feature>
<proteinExistence type="predicted"/>
<evidence type="ECO:0000259" key="2">
    <source>
        <dbReference type="Pfam" id="PF23544"/>
    </source>
</evidence>
<dbReference type="InterPro" id="IPR010839">
    <property type="entry name" value="AtuA_N"/>
</dbReference>
<reference evidence="3 4" key="1">
    <citation type="journal article" date="2020" name="Arch. Microbiol.">
        <title>Bradyrhizobium campsiandrae sp. nov., a nitrogen-fixing bacterial strain isolated from a native leguminous tree from the Amazon adapted to flooded conditions.</title>
        <authorList>
            <person name="Cabral Michel D."/>
            <person name="Martins da Costa E."/>
            <person name="Azarias Guimaraes A."/>
            <person name="Soares de Carvalho T."/>
            <person name="Santos de Castro Caputo P."/>
            <person name="Willems A."/>
            <person name="de Souza Moreira F.M."/>
        </authorList>
    </citation>
    <scope>NUCLEOTIDE SEQUENCE [LARGE SCALE GENOMIC DNA]</scope>
    <source>
        <strain evidence="4">INPA 384B</strain>
    </source>
</reference>
<dbReference type="EMBL" id="JAATTO010000063">
    <property type="protein sequence ID" value="MBC9983185.1"/>
    <property type="molecule type" value="Genomic_DNA"/>
</dbReference>
<organism evidence="3 4">
    <name type="scientific">Bradyrhizobium campsiandrae</name>
    <dbReference type="NCBI Taxonomy" id="1729892"/>
    <lineage>
        <taxon>Bacteria</taxon>
        <taxon>Pseudomonadati</taxon>
        <taxon>Pseudomonadota</taxon>
        <taxon>Alphaproteobacteria</taxon>
        <taxon>Hyphomicrobiales</taxon>
        <taxon>Nitrobacteraceae</taxon>
        <taxon>Bradyrhizobium</taxon>
    </lineage>
</organism>
<sequence>MTSFAAGALRIGCASCFWGDTEFGARQLVDGGNIDVLVFDYLAEITMSILARAKAKDPTKGYAVDFIKVLAPLLPEIAHQGIRVISNAGGLNPDACADALRTELSKARLDLRVAVVKGDDLIPRLSWLKEQSIREMGSGEELPPTLVSANAYLGARPIAAALGRGADIVITGRCVDSAVTLGPLVHHFGWKWDEYDKLAQGSLAGHIIECGTQGTGGLFTDWRDVPGWDDMGFPIVECNSDGAFVVTKPPNTGGLVTPPTVAEQIVYEIGDPQTYILPDVICDFSEVALSQVGPDRVRVVGARGRHPGDSYKVCATYADGFRITATLMIGGIDAAAKGERVARAMLTRLRRILKEKGFRDFRETNVEILGAEAMYGPHSRARSAREVIVKVGARHESKDALDLLGREWYSAAAAMAPGISGVAGGRPAPSGVVRLFSFLLPKAVVPASIGIDGETFNVEMGQESSAPTLPVRPEVRIPTAARSTVEVPLIRVAHGRSGDKADTANIGLIARRPEIFPILAEQVTAERVAAHFSYLLKGSVERYLMPGMHALNFVMTQSLGGGGVASLRYDPQGKAFAQMLLDMTITVPATLLESGSPQ</sequence>
<evidence type="ECO:0000313" key="3">
    <source>
        <dbReference type="EMBL" id="MBC9983185.1"/>
    </source>
</evidence>
<dbReference type="PANTHER" id="PTHR47708">
    <property type="match status" value="1"/>
</dbReference>
<dbReference type="PANTHER" id="PTHR47708:SF2">
    <property type="entry name" value="SI:CH73-132F6.5"/>
    <property type="match status" value="1"/>
</dbReference>
<protein>
    <submittedName>
        <fullName evidence="3">DUF1446 domain-containing protein</fullName>
    </submittedName>
</protein>
<comment type="caution">
    <text evidence="3">The sequence shown here is derived from an EMBL/GenBank/DDBJ whole genome shotgun (WGS) entry which is preliminary data.</text>
</comment>
<dbReference type="Pfam" id="PF07287">
    <property type="entry name" value="AtuA"/>
    <property type="match status" value="1"/>
</dbReference>